<feature type="transmembrane region" description="Helical" evidence="8">
    <location>
        <begin position="311"/>
        <end position="336"/>
    </location>
</feature>
<dbReference type="InterPro" id="IPR020846">
    <property type="entry name" value="MFS_dom"/>
</dbReference>
<dbReference type="PANTHER" id="PTHR23515">
    <property type="entry name" value="HIGH-AFFINITY NITRATE TRANSPORTER 2.3"/>
    <property type="match status" value="1"/>
</dbReference>
<dbReference type="GO" id="GO:0042128">
    <property type="term" value="P:nitrate assimilation"/>
    <property type="evidence" value="ECO:0007669"/>
    <property type="project" value="UniProtKB-UniRule"/>
</dbReference>
<sequence length="503" mass="54481">MGFELKQLWSAPEINPYNKKAKSIPIFNPVDKYGRVFFFSWMGFFIAFWSWYAFPPLLTLTIKKDLHLSQVETSNSNIIALTATLIVRLISGPMCDKFGPRLTFASLLILGAIPSVLAGTIKNAAGLYCIRFFVGILGGTFVPCQVWTTGFFDRNIVGTANALVGGWGNSGGGITYFAMPALFDSLVHNSGLTPHVAWRVSFVVPFILITVTAIAMLFLTEDTPTGRWADRQSAVPHDTHTATIVSTTGGLADKPSSASVSSTDEKKVGVSPAELETGAGDVTIIDEVQHEVIQAPTFKEAMNVILSMQTLTLCAGYVFSFGAELAINSILGAYYLKNFKTLGQTMSGRWAAMFGLLNVVSRPFGGFFGDCLYKWTKGNLWAKKIWIHFVGIVAGAFLIIIGQLDPHNLGTMIGLVAIMAMFMEAGNGANFALVPHVHPHANGIVSGLIGASGNFGGVIFAIIFRYNGKNYSRVFWIIGVIAIALNLAFIWVRPLPRGQIGGR</sequence>
<dbReference type="NCBIfam" id="TIGR00886">
    <property type="entry name" value="2A0108"/>
    <property type="match status" value="1"/>
</dbReference>
<feature type="transmembrane region" description="Helical" evidence="8">
    <location>
        <begin position="198"/>
        <end position="219"/>
    </location>
</feature>
<proteinExistence type="inferred from homology"/>
<dbReference type="GO" id="GO:0005886">
    <property type="term" value="C:plasma membrane"/>
    <property type="evidence" value="ECO:0007669"/>
    <property type="project" value="UniProtKB-SubCell"/>
</dbReference>
<dbReference type="OrthoDB" id="434240at2759"/>
<keyword evidence="7 8" id="KW-0472">Membrane</keyword>
<dbReference type="Proteomes" id="UP000799779">
    <property type="component" value="Unassembled WGS sequence"/>
</dbReference>
<name>A0A6A5WR45_9PLEO</name>
<feature type="domain" description="Major facilitator superfamily (MFS) profile" evidence="9">
    <location>
        <begin position="36"/>
        <end position="497"/>
    </location>
</feature>
<dbReference type="Gene3D" id="1.20.1250.20">
    <property type="entry name" value="MFS general substrate transporter like domains"/>
    <property type="match status" value="2"/>
</dbReference>
<organism evidence="10 11">
    <name type="scientific">Amniculicola lignicola CBS 123094</name>
    <dbReference type="NCBI Taxonomy" id="1392246"/>
    <lineage>
        <taxon>Eukaryota</taxon>
        <taxon>Fungi</taxon>
        <taxon>Dikarya</taxon>
        <taxon>Ascomycota</taxon>
        <taxon>Pezizomycotina</taxon>
        <taxon>Dothideomycetes</taxon>
        <taxon>Pleosporomycetidae</taxon>
        <taxon>Pleosporales</taxon>
        <taxon>Amniculicolaceae</taxon>
        <taxon>Amniculicola</taxon>
    </lineage>
</organism>
<reference evidence="10" key="1">
    <citation type="journal article" date="2020" name="Stud. Mycol.">
        <title>101 Dothideomycetes genomes: a test case for predicting lifestyles and emergence of pathogens.</title>
        <authorList>
            <person name="Haridas S."/>
            <person name="Albert R."/>
            <person name="Binder M."/>
            <person name="Bloem J."/>
            <person name="Labutti K."/>
            <person name="Salamov A."/>
            <person name="Andreopoulos B."/>
            <person name="Baker S."/>
            <person name="Barry K."/>
            <person name="Bills G."/>
            <person name="Bluhm B."/>
            <person name="Cannon C."/>
            <person name="Castanera R."/>
            <person name="Culley D."/>
            <person name="Daum C."/>
            <person name="Ezra D."/>
            <person name="Gonzalez J."/>
            <person name="Henrissat B."/>
            <person name="Kuo A."/>
            <person name="Liang C."/>
            <person name="Lipzen A."/>
            <person name="Lutzoni F."/>
            <person name="Magnuson J."/>
            <person name="Mondo S."/>
            <person name="Nolan M."/>
            <person name="Ohm R."/>
            <person name="Pangilinan J."/>
            <person name="Park H.-J."/>
            <person name="Ramirez L."/>
            <person name="Alfaro M."/>
            <person name="Sun H."/>
            <person name="Tritt A."/>
            <person name="Yoshinaga Y."/>
            <person name="Zwiers L.-H."/>
            <person name="Turgeon B."/>
            <person name="Goodwin S."/>
            <person name="Spatafora J."/>
            <person name="Crous P."/>
            <person name="Grigoriev I."/>
        </authorList>
    </citation>
    <scope>NUCLEOTIDE SEQUENCE</scope>
    <source>
        <strain evidence="10">CBS 123094</strain>
    </source>
</reference>
<evidence type="ECO:0000313" key="11">
    <source>
        <dbReference type="Proteomes" id="UP000799779"/>
    </source>
</evidence>
<feature type="transmembrane region" description="Helical" evidence="8">
    <location>
        <begin position="445"/>
        <end position="468"/>
    </location>
</feature>
<keyword evidence="3 8" id="KW-0813">Transport</keyword>
<dbReference type="Pfam" id="PF07690">
    <property type="entry name" value="MFS_1"/>
    <property type="match status" value="1"/>
</dbReference>
<dbReference type="AlphaFoldDB" id="A0A6A5WR45"/>
<dbReference type="FunFam" id="1.20.1250.20:FF:000382">
    <property type="entry name" value="Nitrate transporter CrnA"/>
    <property type="match status" value="1"/>
</dbReference>
<evidence type="ECO:0000256" key="5">
    <source>
        <dbReference type="ARBA" id="ARBA00022989"/>
    </source>
</evidence>
<feature type="transmembrane region" description="Helical" evidence="8">
    <location>
        <begin position="125"/>
        <end position="144"/>
    </location>
</feature>
<evidence type="ECO:0000256" key="8">
    <source>
        <dbReference type="RuleBase" id="RU366033"/>
    </source>
</evidence>
<keyword evidence="8" id="KW-1003">Cell membrane</keyword>
<dbReference type="InterPro" id="IPR044772">
    <property type="entry name" value="NO3_transporter"/>
</dbReference>
<keyword evidence="6 8" id="KW-0534">Nitrate assimilation</keyword>
<keyword evidence="5 8" id="KW-1133">Transmembrane helix</keyword>
<gene>
    <name evidence="10" type="ORF">P154DRAFT_521616</name>
</gene>
<dbReference type="InterPro" id="IPR036259">
    <property type="entry name" value="MFS_trans_sf"/>
</dbReference>
<keyword evidence="11" id="KW-1185">Reference proteome</keyword>
<evidence type="ECO:0000256" key="3">
    <source>
        <dbReference type="ARBA" id="ARBA00022448"/>
    </source>
</evidence>
<protein>
    <recommendedName>
        <fullName evidence="8">Nitrate/nitrite transporter</fullName>
    </recommendedName>
</protein>
<evidence type="ECO:0000313" key="10">
    <source>
        <dbReference type="EMBL" id="KAF2001555.1"/>
    </source>
</evidence>
<dbReference type="EMBL" id="ML977582">
    <property type="protein sequence ID" value="KAF2001555.1"/>
    <property type="molecule type" value="Genomic_DNA"/>
</dbReference>
<evidence type="ECO:0000256" key="7">
    <source>
        <dbReference type="ARBA" id="ARBA00023136"/>
    </source>
</evidence>
<keyword evidence="4 8" id="KW-0812">Transmembrane</keyword>
<evidence type="ECO:0000256" key="6">
    <source>
        <dbReference type="ARBA" id="ARBA00023063"/>
    </source>
</evidence>
<feature type="transmembrane region" description="Helical" evidence="8">
    <location>
        <begin position="36"/>
        <end position="54"/>
    </location>
</feature>
<dbReference type="InterPro" id="IPR011701">
    <property type="entry name" value="MFS"/>
</dbReference>
<evidence type="ECO:0000256" key="1">
    <source>
        <dbReference type="ARBA" id="ARBA00004141"/>
    </source>
</evidence>
<comment type="similarity">
    <text evidence="2 8">Belongs to the major facilitator superfamily. Nitrate/nitrite porter (TC 2.A.1.8) family.</text>
</comment>
<evidence type="ECO:0000259" key="9">
    <source>
        <dbReference type="PROSITE" id="PS50850"/>
    </source>
</evidence>
<dbReference type="PROSITE" id="PS50850">
    <property type="entry name" value="MFS"/>
    <property type="match status" value="1"/>
</dbReference>
<feature type="transmembrane region" description="Helical" evidence="8">
    <location>
        <begin position="474"/>
        <end position="492"/>
    </location>
</feature>
<comment type="subcellular location">
    <subcellularLocation>
        <location evidence="8">Cell membrane</location>
        <topology evidence="8">Multi-pass membrane protein</topology>
    </subcellularLocation>
    <subcellularLocation>
        <location evidence="1">Membrane</location>
        <topology evidence="1">Multi-pass membrane protein</topology>
    </subcellularLocation>
</comment>
<feature type="transmembrane region" description="Helical" evidence="8">
    <location>
        <begin position="410"/>
        <end position="433"/>
    </location>
</feature>
<feature type="transmembrane region" description="Helical" evidence="8">
    <location>
        <begin position="348"/>
        <end position="373"/>
    </location>
</feature>
<accession>A0A6A5WR45</accession>
<evidence type="ECO:0000256" key="4">
    <source>
        <dbReference type="ARBA" id="ARBA00022692"/>
    </source>
</evidence>
<dbReference type="SUPFAM" id="SSF103473">
    <property type="entry name" value="MFS general substrate transporter"/>
    <property type="match status" value="1"/>
</dbReference>
<feature type="transmembrane region" description="Helical" evidence="8">
    <location>
        <begin position="385"/>
        <end position="404"/>
    </location>
</feature>
<dbReference type="GO" id="GO:0015112">
    <property type="term" value="F:nitrate transmembrane transporter activity"/>
    <property type="evidence" value="ECO:0007669"/>
    <property type="project" value="UniProtKB-UniRule"/>
</dbReference>
<dbReference type="GO" id="GO:0015113">
    <property type="term" value="F:nitrite transmembrane transporter activity"/>
    <property type="evidence" value="ECO:0007669"/>
    <property type="project" value="InterPro"/>
</dbReference>
<evidence type="ECO:0000256" key="2">
    <source>
        <dbReference type="ARBA" id="ARBA00008432"/>
    </source>
</evidence>
<feature type="transmembrane region" description="Helical" evidence="8">
    <location>
        <begin position="102"/>
        <end position="119"/>
    </location>
</feature>
<dbReference type="InterPro" id="IPR004737">
    <property type="entry name" value="NO3_transporter_NarK/NarU-like"/>
</dbReference>